<evidence type="ECO:0000313" key="2">
    <source>
        <dbReference type="EMBL" id="KIK21057.1"/>
    </source>
</evidence>
<dbReference type="Proteomes" id="UP000054018">
    <property type="component" value="Unassembled WGS sequence"/>
</dbReference>
<accession>A0A0C9ZF34</accession>
<dbReference type="HOGENOM" id="CLU_3088160_0_0_1"/>
<proteinExistence type="predicted"/>
<evidence type="ECO:0000313" key="3">
    <source>
        <dbReference type="Proteomes" id="UP000054018"/>
    </source>
</evidence>
<name>A0A0C9ZF34_9AGAM</name>
<dbReference type="AlphaFoldDB" id="A0A0C9ZF34"/>
<reference evidence="2 3" key="1">
    <citation type="submission" date="2014-04" db="EMBL/GenBank/DDBJ databases">
        <authorList>
            <consortium name="DOE Joint Genome Institute"/>
            <person name="Kuo A."/>
            <person name="Kohler A."/>
            <person name="Costa M.D."/>
            <person name="Nagy L.G."/>
            <person name="Floudas D."/>
            <person name="Copeland A."/>
            <person name="Barry K.W."/>
            <person name="Cichocki N."/>
            <person name="Veneault-Fourrey C."/>
            <person name="LaButti K."/>
            <person name="Lindquist E.A."/>
            <person name="Lipzen A."/>
            <person name="Lundell T."/>
            <person name="Morin E."/>
            <person name="Murat C."/>
            <person name="Sun H."/>
            <person name="Tunlid A."/>
            <person name="Henrissat B."/>
            <person name="Grigoriev I.V."/>
            <person name="Hibbett D.S."/>
            <person name="Martin F."/>
            <person name="Nordberg H.P."/>
            <person name="Cantor M.N."/>
            <person name="Hua S.X."/>
        </authorList>
    </citation>
    <scope>NUCLEOTIDE SEQUENCE [LARGE SCALE GENOMIC DNA]</scope>
    <source>
        <strain evidence="2 3">441</strain>
    </source>
</reference>
<reference evidence="3" key="2">
    <citation type="submission" date="2015-01" db="EMBL/GenBank/DDBJ databases">
        <title>Evolutionary Origins and Diversification of the Mycorrhizal Mutualists.</title>
        <authorList>
            <consortium name="DOE Joint Genome Institute"/>
            <consortium name="Mycorrhizal Genomics Consortium"/>
            <person name="Kohler A."/>
            <person name="Kuo A."/>
            <person name="Nagy L.G."/>
            <person name="Floudas D."/>
            <person name="Copeland A."/>
            <person name="Barry K.W."/>
            <person name="Cichocki N."/>
            <person name="Veneault-Fourrey C."/>
            <person name="LaButti K."/>
            <person name="Lindquist E.A."/>
            <person name="Lipzen A."/>
            <person name="Lundell T."/>
            <person name="Morin E."/>
            <person name="Murat C."/>
            <person name="Riley R."/>
            <person name="Ohm R."/>
            <person name="Sun H."/>
            <person name="Tunlid A."/>
            <person name="Henrissat B."/>
            <person name="Grigoriev I.V."/>
            <person name="Hibbett D.S."/>
            <person name="Martin F."/>
        </authorList>
    </citation>
    <scope>NUCLEOTIDE SEQUENCE [LARGE SCALE GENOMIC DNA]</scope>
    <source>
        <strain evidence="3">441</strain>
    </source>
</reference>
<gene>
    <name evidence="2" type="ORF">PISMIDRAFT_681769</name>
    <name evidence="1" type="ORF">PISMIDRAFT_690492</name>
</gene>
<evidence type="ECO:0000313" key="1">
    <source>
        <dbReference type="EMBL" id="KIK11207.1"/>
    </source>
</evidence>
<dbReference type="EMBL" id="KN834277">
    <property type="protein sequence ID" value="KIK11207.1"/>
    <property type="molecule type" value="Genomic_DNA"/>
</dbReference>
<organism evidence="2 3">
    <name type="scientific">Pisolithus microcarpus 441</name>
    <dbReference type="NCBI Taxonomy" id="765257"/>
    <lineage>
        <taxon>Eukaryota</taxon>
        <taxon>Fungi</taxon>
        <taxon>Dikarya</taxon>
        <taxon>Basidiomycota</taxon>
        <taxon>Agaricomycotina</taxon>
        <taxon>Agaricomycetes</taxon>
        <taxon>Agaricomycetidae</taxon>
        <taxon>Boletales</taxon>
        <taxon>Sclerodermatineae</taxon>
        <taxon>Pisolithaceae</taxon>
        <taxon>Pisolithus</taxon>
    </lineage>
</organism>
<reference evidence="2" key="3">
    <citation type="submission" date="2015-02" db="EMBL/GenBank/DDBJ databases">
        <title>Evolutionary Origins and Diversification of the Mycorrhizal Mutualists.</title>
        <authorList>
            <consortium name="DOE Joint Genome Institute"/>
            <consortium name="Mycorrhizal Genomics Consortium"/>
            <person name="Kohler A."/>
            <person name="Kuo A."/>
            <person name="Nagy L.G."/>
            <person name="Floudas D."/>
            <person name="Copeland A."/>
            <person name="Barry K.W."/>
            <person name="Cichocki N."/>
            <person name="Veneault-Fourrey C."/>
            <person name="LaButti K."/>
            <person name="Lindquist E.A."/>
            <person name="Lipzen A."/>
            <person name="Lundell T."/>
            <person name="Morin E."/>
            <person name="Murat C."/>
            <person name="Riley R."/>
            <person name="Ohm R."/>
            <person name="Sun H."/>
            <person name="Tunlid A."/>
            <person name="Henrissat B."/>
            <person name="Grigoriev I.V."/>
            <person name="Hibbett D.S."/>
            <person name="Martin F."/>
        </authorList>
    </citation>
    <scope>NUCLEOTIDE SEQUENCE</scope>
    <source>
        <strain evidence="2">441</strain>
    </source>
</reference>
<dbReference type="EMBL" id="KN833756">
    <property type="protein sequence ID" value="KIK21057.1"/>
    <property type="molecule type" value="Genomic_DNA"/>
</dbReference>
<sequence length="52" mass="5850">MTLWRVSTNQVCNSRMTCSPRAMNTRSRVHNPASHHVHVGINTGDLIPVPLR</sequence>
<protein>
    <submittedName>
        <fullName evidence="2">Uncharacterized protein</fullName>
    </submittedName>
</protein>
<keyword evidence="3" id="KW-1185">Reference proteome</keyword>